<keyword evidence="3 7" id="KW-0819">tRNA processing</keyword>
<dbReference type="SUPFAM" id="SSF52402">
    <property type="entry name" value="Adenine nucleotide alpha hydrolases-like"/>
    <property type="match status" value="1"/>
</dbReference>
<dbReference type="Pfam" id="PF01171">
    <property type="entry name" value="ATP_bind_3"/>
    <property type="match status" value="1"/>
</dbReference>
<comment type="catalytic activity">
    <reaction evidence="6 7">
        <text>cytidine(34) in tRNA(Ile2) + L-lysine + ATP = lysidine(34) in tRNA(Ile2) + AMP + diphosphate + H(+)</text>
        <dbReference type="Rhea" id="RHEA:43744"/>
        <dbReference type="Rhea" id="RHEA-COMP:10625"/>
        <dbReference type="Rhea" id="RHEA-COMP:10670"/>
        <dbReference type="ChEBI" id="CHEBI:15378"/>
        <dbReference type="ChEBI" id="CHEBI:30616"/>
        <dbReference type="ChEBI" id="CHEBI:32551"/>
        <dbReference type="ChEBI" id="CHEBI:33019"/>
        <dbReference type="ChEBI" id="CHEBI:82748"/>
        <dbReference type="ChEBI" id="CHEBI:83665"/>
        <dbReference type="ChEBI" id="CHEBI:456215"/>
        <dbReference type="EC" id="6.3.4.19"/>
    </reaction>
</comment>
<dbReference type="InterPro" id="IPR012094">
    <property type="entry name" value="tRNA_Ile_lys_synt"/>
</dbReference>
<evidence type="ECO:0000256" key="1">
    <source>
        <dbReference type="ARBA" id="ARBA00022490"/>
    </source>
</evidence>
<keyword evidence="5 7" id="KW-0067">ATP-binding</keyword>
<feature type="domain" description="tRNA(Ile)-lysidine/2-thiocytidine synthase N-terminal" evidence="8">
    <location>
        <begin position="28"/>
        <end position="207"/>
    </location>
</feature>
<feature type="domain" description="tRNA(Ile)-lysidine synthase substrate-binding" evidence="9">
    <location>
        <begin position="280"/>
        <end position="347"/>
    </location>
</feature>
<dbReference type="NCBIfam" id="TIGR02432">
    <property type="entry name" value="lysidine_TilS_N"/>
    <property type="match status" value="1"/>
</dbReference>
<evidence type="ECO:0000256" key="6">
    <source>
        <dbReference type="ARBA" id="ARBA00048539"/>
    </source>
</evidence>
<evidence type="ECO:0000259" key="9">
    <source>
        <dbReference type="Pfam" id="PF09179"/>
    </source>
</evidence>
<dbReference type="Gene3D" id="1.20.59.20">
    <property type="match status" value="1"/>
</dbReference>
<feature type="binding site" evidence="7">
    <location>
        <begin position="33"/>
        <end position="38"/>
    </location>
    <ligand>
        <name>ATP</name>
        <dbReference type="ChEBI" id="CHEBI:30616"/>
    </ligand>
</feature>
<evidence type="ECO:0000256" key="4">
    <source>
        <dbReference type="ARBA" id="ARBA00022741"/>
    </source>
</evidence>
<comment type="function">
    <text evidence="7">Ligates lysine onto the cytidine present at position 34 of the AUA codon-specific tRNA(Ile) that contains the anticodon CAU, in an ATP-dependent manner. Cytidine is converted to lysidine, thus changing the amino acid specificity of the tRNA from methionine to isoleucine.</text>
</comment>
<sequence length="354" mass="35471">MVALAPSVAAARLAVRRALTGLAGDGPVLVACSGGADSLALAAATAFVAPRLGRRAGLVTVDHALQAGSDQRAAAVAAWAASAGFTPAEAVRVDVAGRPGGPEAAARQARYQALVEAARRHGAVALLTGHTRDDQAETVLLALARGAGPRGLAGMPPRRDLSGVPLLRPLLDVTREQTRKACAALGLSPWEDPHNTDPSYARSRVRADVLPALVRALGPAVLDNLARTARLVAADTAALDALAAAALAPPDPAVLADPAAAAGGAGGPTPAEVRVPGGGLSVEALAGLAPAVRTRVLHAWARELGAAPAALSHRHVAALDALVTDWRGQGATHLPGGIRVVRRAGRLNAAGPIA</sequence>
<accession>A0ABW7SNU1</accession>
<keyword evidence="1 7" id="KW-0963">Cytoplasm</keyword>
<comment type="similarity">
    <text evidence="7">Belongs to the tRNA(Ile)-lysidine synthase family.</text>
</comment>
<dbReference type="Pfam" id="PF09179">
    <property type="entry name" value="TilS"/>
    <property type="match status" value="1"/>
</dbReference>
<dbReference type="CDD" id="cd01992">
    <property type="entry name" value="TilS_N"/>
    <property type="match status" value="1"/>
</dbReference>
<evidence type="ECO:0000313" key="11">
    <source>
        <dbReference type="Proteomes" id="UP001611075"/>
    </source>
</evidence>
<dbReference type="PANTHER" id="PTHR43033">
    <property type="entry name" value="TRNA(ILE)-LYSIDINE SYNTHASE-RELATED"/>
    <property type="match status" value="1"/>
</dbReference>
<dbReference type="EC" id="6.3.4.19" evidence="7"/>
<evidence type="ECO:0000256" key="5">
    <source>
        <dbReference type="ARBA" id="ARBA00022840"/>
    </source>
</evidence>
<dbReference type="RefSeq" id="WP_396682532.1">
    <property type="nucleotide sequence ID" value="NZ_JBIRPU010000017.1"/>
</dbReference>
<dbReference type="GO" id="GO:0032267">
    <property type="term" value="F:tRNA(Ile)-lysidine synthase activity"/>
    <property type="evidence" value="ECO:0007669"/>
    <property type="project" value="UniProtKB-EC"/>
</dbReference>
<keyword evidence="4 7" id="KW-0547">Nucleotide-binding</keyword>
<evidence type="ECO:0000256" key="2">
    <source>
        <dbReference type="ARBA" id="ARBA00022598"/>
    </source>
</evidence>
<evidence type="ECO:0000259" key="8">
    <source>
        <dbReference type="Pfam" id="PF01171"/>
    </source>
</evidence>
<evidence type="ECO:0000313" key="10">
    <source>
        <dbReference type="EMBL" id="MFI0795375.1"/>
    </source>
</evidence>
<comment type="subcellular location">
    <subcellularLocation>
        <location evidence="7">Cytoplasm</location>
    </subcellularLocation>
</comment>
<keyword evidence="11" id="KW-1185">Reference proteome</keyword>
<dbReference type="InterPro" id="IPR014729">
    <property type="entry name" value="Rossmann-like_a/b/a_fold"/>
</dbReference>
<comment type="caution">
    <text evidence="10">The sequence shown here is derived from an EMBL/GenBank/DDBJ whole genome shotgun (WGS) entry which is preliminary data.</text>
</comment>
<dbReference type="InterPro" id="IPR012795">
    <property type="entry name" value="tRNA_Ile_lys_synt_N"/>
</dbReference>
<evidence type="ECO:0000256" key="3">
    <source>
        <dbReference type="ARBA" id="ARBA00022694"/>
    </source>
</evidence>
<dbReference type="EMBL" id="JBIRPU010000017">
    <property type="protein sequence ID" value="MFI0795375.1"/>
    <property type="molecule type" value="Genomic_DNA"/>
</dbReference>
<keyword evidence="2 7" id="KW-0436">Ligase</keyword>
<dbReference type="Proteomes" id="UP001611075">
    <property type="component" value="Unassembled WGS sequence"/>
</dbReference>
<organism evidence="10 11">
    <name type="scientific">Micromonospora rubida</name>
    <dbReference type="NCBI Taxonomy" id="2697657"/>
    <lineage>
        <taxon>Bacteria</taxon>
        <taxon>Bacillati</taxon>
        <taxon>Actinomycetota</taxon>
        <taxon>Actinomycetes</taxon>
        <taxon>Micromonosporales</taxon>
        <taxon>Micromonosporaceae</taxon>
        <taxon>Micromonospora</taxon>
    </lineage>
</organism>
<gene>
    <name evidence="7 10" type="primary">tilS</name>
    <name evidence="10" type="ORF">ACH4OY_22260</name>
</gene>
<dbReference type="InterPro" id="IPR011063">
    <property type="entry name" value="TilS/TtcA_N"/>
</dbReference>
<dbReference type="PANTHER" id="PTHR43033:SF1">
    <property type="entry name" value="TRNA(ILE)-LYSIDINE SYNTHASE-RELATED"/>
    <property type="match status" value="1"/>
</dbReference>
<dbReference type="SUPFAM" id="SSF82829">
    <property type="entry name" value="MesJ substrate recognition domain-like"/>
    <property type="match status" value="1"/>
</dbReference>
<dbReference type="Gene3D" id="3.40.50.620">
    <property type="entry name" value="HUPs"/>
    <property type="match status" value="1"/>
</dbReference>
<reference evidence="10 11" key="1">
    <citation type="submission" date="2024-10" db="EMBL/GenBank/DDBJ databases">
        <title>The Natural Products Discovery Center: Release of the First 8490 Sequenced Strains for Exploring Actinobacteria Biosynthetic Diversity.</title>
        <authorList>
            <person name="Kalkreuter E."/>
            <person name="Kautsar S.A."/>
            <person name="Yang D."/>
            <person name="Bader C.D."/>
            <person name="Teijaro C.N."/>
            <person name="Fluegel L."/>
            <person name="Davis C.M."/>
            <person name="Simpson J.R."/>
            <person name="Lauterbach L."/>
            <person name="Steele A.D."/>
            <person name="Gui C."/>
            <person name="Meng S."/>
            <person name="Li G."/>
            <person name="Viehrig K."/>
            <person name="Ye F."/>
            <person name="Su P."/>
            <person name="Kiefer A.F."/>
            <person name="Nichols A."/>
            <person name="Cepeda A.J."/>
            <person name="Yan W."/>
            <person name="Fan B."/>
            <person name="Jiang Y."/>
            <person name="Adhikari A."/>
            <person name="Zheng C.-J."/>
            <person name="Schuster L."/>
            <person name="Cowan T.M."/>
            <person name="Smanski M.J."/>
            <person name="Chevrette M.G."/>
            <person name="De Carvalho L.P.S."/>
            <person name="Shen B."/>
        </authorList>
    </citation>
    <scope>NUCLEOTIDE SEQUENCE [LARGE SCALE GENOMIC DNA]</scope>
    <source>
        <strain evidence="10 11">NPDC021253</strain>
    </source>
</reference>
<name>A0ABW7SNU1_9ACTN</name>
<dbReference type="InterPro" id="IPR015262">
    <property type="entry name" value="tRNA_Ile_lys_synt_subst-bd"/>
</dbReference>
<dbReference type="HAMAP" id="MF_01161">
    <property type="entry name" value="tRNA_Ile_lys_synt"/>
    <property type="match status" value="1"/>
</dbReference>
<protein>
    <recommendedName>
        <fullName evidence="7">tRNA(Ile)-lysidine synthase</fullName>
        <ecNumber evidence="7">6.3.4.19</ecNumber>
    </recommendedName>
    <alternativeName>
        <fullName evidence="7">tRNA(Ile)-2-lysyl-cytidine synthase</fullName>
    </alternativeName>
    <alternativeName>
        <fullName evidence="7">tRNA(Ile)-lysidine synthetase</fullName>
    </alternativeName>
</protein>
<proteinExistence type="inferred from homology"/>
<evidence type="ECO:0000256" key="7">
    <source>
        <dbReference type="HAMAP-Rule" id="MF_01161"/>
    </source>
</evidence>
<comment type="domain">
    <text evidence="7">The N-terminal region contains the highly conserved SGGXDS motif, predicted to be a P-loop motif involved in ATP binding.</text>
</comment>